<feature type="region of interest" description="Disordered" evidence="1">
    <location>
        <begin position="1"/>
        <end position="28"/>
    </location>
</feature>
<dbReference type="Pfam" id="PF03781">
    <property type="entry name" value="FGE-sulfatase"/>
    <property type="match status" value="1"/>
</dbReference>
<evidence type="ECO:0000259" key="2">
    <source>
        <dbReference type="Pfam" id="PF03781"/>
    </source>
</evidence>
<gene>
    <name evidence="3" type="ORF">BECKTC1821D_GA0114238_100465</name>
</gene>
<dbReference type="PANTHER" id="PTHR23150">
    <property type="entry name" value="SULFATASE MODIFYING FACTOR 1, 2"/>
    <property type="match status" value="1"/>
</dbReference>
<dbReference type="InterPro" id="IPR042095">
    <property type="entry name" value="SUMF_sf"/>
</dbReference>
<name>A0A450YA21_9GAMM</name>
<protein>
    <submittedName>
        <fullName evidence="3">Formylglycine-generating enzyme, required for sulfatase activity, contains SUMF1/FGE domain</fullName>
    </submittedName>
</protein>
<dbReference type="InterPro" id="IPR051043">
    <property type="entry name" value="Sulfatase_Mod_Factor_Kinase"/>
</dbReference>
<dbReference type="InterPro" id="IPR016187">
    <property type="entry name" value="CTDL_fold"/>
</dbReference>
<dbReference type="Gene3D" id="3.90.1580.10">
    <property type="entry name" value="paralog of FGE (formylglycine-generating enzyme)"/>
    <property type="match status" value="1"/>
</dbReference>
<organism evidence="3">
    <name type="scientific">Candidatus Kentrum sp. TC</name>
    <dbReference type="NCBI Taxonomy" id="2126339"/>
    <lineage>
        <taxon>Bacteria</taxon>
        <taxon>Pseudomonadati</taxon>
        <taxon>Pseudomonadota</taxon>
        <taxon>Gammaproteobacteria</taxon>
        <taxon>Candidatus Kentrum</taxon>
    </lineage>
</organism>
<sequence length="283" mass="31878">MAIIPSGRFLMGSPKEEKGRESNEGPRHGVSVVEPFLITRCEVTVGEFRAFVEDTDYRTGAERGQGCYALKDDGSDWEVRKDRNWKNPGFEQTEHHPVVCVSFDDARAYAYWLRLRTGYAYRLPSEAEWEYAARGARATGPAEPTPRRYWGEDLENKDMCEFANAADPSLRDQVPNWPYAINENCRDEFAFTAPAASFRPNAFGLFDMLGNVWEWTADCWHESYEGAPMDGGAWGEGNGGDCGRRVFRGGGWFDVPRNIRSALRIGIMDGANGNLGFRLARAF</sequence>
<dbReference type="AlphaFoldDB" id="A0A450YA21"/>
<dbReference type="InterPro" id="IPR005532">
    <property type="entry name" value="SUMF_dom"/>
</dbReference>
<proteinExistence type="predicted"/>
<reference evidence="3" key="1">
    <citation type="submission" date="2019-02" db="EMBL/GenBank/DDBJ databases">
        <authorList>
            <person name="Gruber-Vodicka R. H."/>
            <person name="Seah K. B. B."/>
        </authorList>
    </citation>
    <scope>NUCLEOTIDE SEQUENCE</scope>
    <source>
        <strain evidence="3">BECK_BZ123</strain>
    </source>
</reference>
<feature type="compositionally biased region" description="Basic and acidic residues" evidence="1">
    <location>
        <begin position="14"/>
        <end position="27"/>
    </location>
</feature>
<feature type="domain" description="Sulfatase-modifying factor enzyme-like" evidence="2">
    <location>
        <begin position="2"/>
        <end position="281"/>
    </location>
</feature>
<dbReference type="EMBL" id="CAADFS010000004">
    <property type="protein sequence ID" value="VFK38399.1"/>
    <property type="molecule type" value="Genomic_DNA"/>
</dbReference>
<evidence type="ECO:0000256" key="1">
    <source>
        <dbReference type="SAM" id="MobiDB-lite"/>
    </source>
</evidence>
<dbReference type="PANTHER" id="PTHR23150:SF35">
    <property type="entry name" value="BLL6746 PROTEIN"/>
    <property type="match status" value="1"/>
</dbReference>
<dbReference type="GO" id="GO:0120147">
    <property type="term" value="F:formylglycine-generating oxidase activity"/>
    <property type="evidence" value="ECO:0007669"/>
    <property type="project" value="TreeGrafter"/>
</dbReference>
<evidence type="ECO:0000313" key="3">
    <source>
        <dbReference type="EMBL" id="VFK38399.1"/>
    </source>
</evidence>
<accession>A0A450YA21</accession>
<dbReference type="SUPFAM" id="SSF56436">
    <property type="entry name" value="C-type lectin-like"/>
    <property type="match status" value="1"/>
</dbReference>